<dbReference type="Pfam" id="PF02470">
    <property type="entry name" value="MlaD"/>
    <property type="match status" value="6"/>
</dbReference>
<evidence type="ECO:0000256" key="6">
    <source>
        <dbReference type="ARBA" id="ARBA00023136"/>
    </source>
</evidence>
<feature type="domain" description="Mce/MlaD" evidence="8">
    <location>
        <begin position="534"/>
        <end position="583"/>
    </location>
</feature>
<organism evidence="9 10">
    <name type="scientific">Shewanella gelidii</name>
    <dbReference type="NCBI Taxonomy" id="1642821"/>
    <lineage>
        <taxon>Bacteria</taxon>
        <taxon>Pseudomonadati</taxon>
        <taxon>Pseudomonadota</taxon>
        <taxon>Gammaproteobacteria</taxon>
        <taxon>Alteromonadales</taxon>
        <taxon>Shewanellaceae</taxon>
        <taxon>Shewanella</taxon>
    </lineage>
</organism>
<evidence type="ECO:0000256" key="3">
    <source>
        <dbReference type="ARBA" id="ARBA00022519"/>
    </source>
</evidence>
<feature type="transmembrane region" description="Helical" evidence="7">
    <location>
        <begin position="14"/>
        <end position="34"/>
    </location>
</feature>
<comment type="caution">
    <text evidence="9">The sequence shown here is derived from an EMBL/GenBank/DDBJ whole genome shotgun (WGS) entry which is preliminary data.</text>
</comment>
<dbReference type="InterPro" id="IPR003399">
    <property type="entry name" value="Mce/MlaD"/>
</dbReference>
<evidence type="ECO:0000313" key="9">
    <source>
        <dbReference type="EMBL" id="GGI88715.1"/>
    </source>
</evidence>
<sequence length="889" mass="96035">MTETEAPKVVKKKLFSPIWLLPIVALALGSWLGIKSIKESGIEVSVHFPSATGIDVGKTLVKYQGLTVGKVVDIGLDQDLSGVNVDILMDYRAEPFLTTGTKFWLVTPKASITGVEGLDALFSGNYIGVQPGQGDTNYSFEAEKQAPAITPGSEGVVLELTAEKLGSIDVGSPVFYRQIPVGNIVSYRLTNHQTVTINAFVQEQYAYLVKHNSSFWNVSGVSIDASLQGIKVNSESLASIIAGGITFNSPQSGEPAKNGDSFTLYQNETNALGGIRITLAADTAANVSKGTNIEYRGLKIGQILQSQLTPSGVIFDAKIDTQYQSMLNQETLFWSEGADISLGGVKNAARMITGHVINIIPGRGAPQTAFELNDVAPDLLQADRLQLTLTSDANPGVQAGSQVRYKQIPIGEVTSANLSESFEHVEYAIEIWPEFAKLIAPSSYFVAESALAVDASLDGVSIKSRDIDTLVKGAISLMAAKPYKPVNQVSSNKVTPKTKQTKLIKPLRLFSDRNAAQQYFAKQKLIYRSLSSLDGAGLSEGSPVYFKKMKVGAVTSVNWATQTNQFTIELGIKKQFQTLLNPRTVFWRNGAATINASLAGVDIDVAPLEGTLKGSISLGHVDAKQNNTEHLYADKKLALMQAKPISIQLPAAAQIAVNAAIRYQGHQVGQVKNVSLDPSLNFVNADAYLYGDYAKYFVKSDSQFFIVQAQVSLAGVKDVDTLITGPYIGVLPGKSAQQQFRFNASLTAPMHTKQGDLLVQLEDSELGSVKVGTQIFYRGIAIGQVDQVQLAASGNKIIMHAHIDSQYRHVVNQSSKFWDLSGIKLDWGLFSGAQINTGSLETLLVGGIGVATRETTNTSNQIRQQLVAPLHEKPDPLWQQWAPKQSIRP</sequence>
<dbReference type="InterPro" id="IPR051800">
    <property type="entry name" value="PqiA-PqiB_transport"/>
</dbReference>
<keyword evidence="5 7" id="KW-1133">Transmembrane helix</keyword>
<keyword evidence="6 7" id="KW-0472">Membrane</keyword>
<evidence type="ECO:0000256" key="5">
    <source>
        <dbReference type="ARBA" id="ARBA00022989"/>
    </source>
</evidence>
<feature type="domain" description="Mce/MlaD" evidence="8">
    <location>
        <begin position="41"/>
        <end position="132"/>
    </location>
</feature>
<dbReference type="PANTHER" id="PTHR30462:SF0">
    <property type="entry name" value="INTERMEMBRANE TRANSPORT PROTEIN YEBT"/>
    <property type="match status" value="1"/>
</dbReference>
<keyword evidence="4 7" id="KW-0812">Transmembrane</keyword>
<comment type="subcellular location">
    <subcellularLocation>
        <location evidence="1">Cell inner membrane</location>
    </subcellularLocation>
</comment>
<keyword evidence="10" id="KW-1185">Reference proteome</keyword>
<evidence type="ECO:0000256" key="2">
    <source>
        <dbReference type="ARBA" id="ARBA00022475"/>
    </source>
</evidence>
<dbReference type="PANTHER" id="PTHR30462">
    <property type="entry name" value="INTERMEMBRANE TRANSPORT PROTEIN PQIB-RELATED"/>
    <property type="match status" value="1"/>
</dbReference>
<dbReference type="Proteomes" id="UP000613743">
    <property type="component" value="Unassembled WGS sequence"/>
</dbReference>
<dbReference type="AlphaFoldDB" id="A0A917NCE3"/>
<feature type="domain" description="Mce/MlaD" evidence="8">
    <location>
        <begin position="764"/>
        <end position="839"/>
    </location>
</feature>
<feature type="domain" description="Mce/MlaD" evidence="8">
    <location>
        <begin position="274"/>
        <end position="362"/>
    </location>
</feature>
<accession>A0A917NCE3</accession>
<evidence type="ECO:0000259" key="8">
    <source>
        <dbReference type="Pfam" id="PF02470"/>
    </source>
</evidence>
<protein>
    <submittedName>
        <fullName evidence="9">Multivalent adhesion molecule 7</fullName>
    </submittedName>
</protein>
<feature type="domain" description="Mce/MlaD" evidence="8">
    <location>
        <begin position="643"/>
        <end position="733"/>
    </location>
</feature>
<name>A0A917NCE3_9GAMM</name>
<evidence type="ECO:0000256" key="4">
    <source>
        <dbReference type="ARBA" id="ARBA00022692"/>
    </source>
</evidence>
<evidence type="ECO:0000256" key="7">
    <source>
        <dbReference type="SAM" id="Phobius"/>
    </source>
</evidence>
<proteinExistence type="predicted"/>
<dbReference type="EMBL" id="BMPZ01000009">
    <property type="protein sequence ID" value="GGI88715.1"/>
    <property type="molecule type" value="Genomic_DNA"/>
</dbReference>
<dbReference type="GO" id="GO:0005886">
    <property type="term" value="C:plasma membrane"/>
    <property type="evidence" value="ECO:0007669"/>
    <property type="project" value="UniProtKB-SubCell"/>
</dbReference>
<dbReference type="RefSeq" id="WP_188921958.1">
    <property type="nucleotide sequence ID" value="NZ_BMPZ01000009.1"/>
</dbReference>
<evidence type="ECO:0000313" key="10">
    <source>
        <dbReference type="Proteomes" id="UP000613743"/>
    </source>
</evidence>
<keyword evidence="3" id="KW-0997">Cell inner membrane</keyword>
<gene>
    <name evidence="9" type="ORF">GCM10009332_27680</name>
</gene>
<evidence type="ECO:0000256" key="1">
    <source>
        <dbReference type="ARBA" id="ARBA00004533"/>
    </source>
</evidence>
<reference evidence="9" key="1">
    <citation type="journal article" date="2014" name="Int. J. Syst. Evol. Microbiol.">
        <title>Complete genome sequence of Corynebacterium casei LMG S-19264T (=DSM 44701T), isolated from a smear-ripened cheese.</title>
        <authorList>
            <consortium name="US DOE Joint Genome Institute (JGI-PGF)"/>
            <person name="Walter F."/>
            <person name="Albersmeier A."/>
            <person name="Kalinowski J."/>
            <person name="Ruckert C."/>
        </authorList>
    </citation>
    <scope>NUCLEOTIDE SEQUENCE</scope>
    <source>
        <strain evidence="9">JCM 30804</strain>
    </source>
</reference>
<feature type="domain" description="Mce/MlaD" evidence="8">
    <location>
        <begin position="156"/>
        <end position="223"/>
    </location>
</feature>
<keyword evidence="2" id="KW-1003">Cell membrane</keyword>
<reference evidence="9" key="2">
    <citation type="submission" date="2020-09" db="EMBL/GenBank/DDBJ databases">
        <authorList>
            <person name="Sun Q."/>
            <person name="Ohkuma M."/>
        </authorList>
    </citation>
    <scope>NUCLEOTIDE SEQUENCE</scope>
    <source>
        <strain evidence="9">JCM 30804</strain>
    </source>
</reference>